<dbReference type="GO" id="GO:0046983">
    <property type="term" value="F:protein dimerization activity"/>
    <property type="evidence" value="ECO:0007669"/>
    <property type="project" value="InterPro"/>
</dbReference>
<feature type="domain" description="BHLH" evidence="2">
    <location>
        <begin position="6"/>
        <end position="55"/>
    </location>
</feature>
<name>A0AA85JAV1_TRIRE</name>
<dbReference type="WBParaSite" id="TREG1_23740.1">
    <property type="protein sequence ID" value="TREG1_23740.1"/>
    <property type="gene ID" value="TREG1_23740"/>
</dbReference>
<dbReference type="AlphaFoldDB" id="A0AA85JAV1"/>
<sequence>MDILEQRKQRKKDAERLRRRQINDRLIRLRDILRLEEDIKRIYILKSAVDRLRTIQSNGAYKPEYTCDTSTTIDQQLEQRIPIVRLYPKVEQGKSFRATVEQYRRRFERVEYDRIRSLLSYDEKVSDVHLLDKLIETIEDKENQNSNNNDFCKDKIITSTLTQNTERRRQGLKLLDTNQPTHSVQYFNANNNNNNNNNNSDNNMNREINESQQQPCIKSIEPPSRHNENVSNIKKYWRPWEDN</sequence>
<evidence type="ECO:0000256" key="1">
    <source>
        <dbReference type="SAM" id="MobiDB-lite"/>
    </source>
</evidence>
<proteinExistence type="predicted"/>
<evidence type="ECO:0000259" key="2">
    <source>
        <dbReference type="PROSITE" id="PS50888"/>
    </source>
</evidence>
<reference evidence="4" key="2">
    <citation type="submission" date="2023-11" db="UniProtKB">
        <authorList>
            <consortium name="WormBaseParasite"/>
        </authorList>
    </citation>
    <scope>IDENTIFICATION</scope>
</reference>
<reference evidence="3" key="1">
    <citation type="submission" date="2022-06" db="EMBL/GenBank/DDBJ databases">
        <authorList>
            <person name="Berger JAMES D."/>
            <person name="Berger JAMES D."/>
        </authorList>
    </citation>
    <scope>NUCLEOTIDE SEQUENCE [LARGE SCALE GENOMIC DNA]</scope>
</reference>
<accession>A0AA85JAV1</accession>
<organism evidence="3 4">
    <name type="scientific">Trichobilharzia regenti</name>
    <name type="common">Nasal bird schistosome</name>
    <dbReference type="NCBI Taxonomy" id="157069"/>
    <lineage>
        <taxon>Eukaryota</taxon>
        <taxon>Metazoa</taxon>
        <taxon>Spiralia</taxon>
        <taxon>Lophotrochozoa</taxon>
        <taxon>Platyhelminthes</taxon>
        <taxon>Trematoda</taxon>
        <taxon>Digenea</taxon>
        <taxon>Strigeidida</taxon>
        <taxon>Schistosomatoidea</taxon>
        <taxon>Schistosomatidae</taxon>
        <taxon>Trichobilharzia</taxon>
    </lineage>
</organism>
<evidence type="ECO:0000313" key="3">
    <source>
        <dbReference type="Proteomes" id="UP000050795"/>
    </source>
</evidence>
<feature type="compositionally biased region" description="Low complexity" evidence="1">
    <location>
        <begin position="188"/>
        <end position="206"/>
    </location>
</feature>
<dbReference type="PROSITE" id="PS50888">
    <property type="entry name" value="BHLH"/>
    <property type="match status" value="1"/>
</dbReference>
<evidence type="ECO:0000313" key="4">
    <source>
        <dbReference type="WBParaSite" id="TREG1_23740.1"/>
    </source>
</evidence>
<dbReference type="InterPro" id="IPR036638">
    <property type="entry name" value="HLH_DNA-bd_sf"/>
</dbReference>
<dbReference type="Proteomes" id="UP000050795">
    <property type="component" value="Unassembled WGS sequence"/>
</dbReference>
<dbReference type="SUPFAM" id="SSF47459">
    <property type="entry name" value="HLH, helix-loop-helix DNA-binding domain"/>
    <property type="match status" value="1"/>
</dbReference>
<keyword evidence="3" id="KW-1185">Reference proteome</keyword>
<feature type="region of interest" description="Disordered" evidence="1">
    <location>
        <begin position="187"/>
        <end position="230"/>
    </location>
</feature>
<protein>
    <recommendedName>
        <fullName evidence="2">BHLH domain-containing protein</fullName>
    </recommendedName>
</protein>
<dbReference type="InterPro" id="IPR011598">
    <property type="entry name" value="bHLH_dom"/>
</dbReference>